<dbReference type="PROSITE" id="PS51322">
    <property type="entry name" value="UEV"/>
    <property type="match status" value="1"/>
</dbReference>
<feature type="region of interest" description="Disordered" evidence="7">
    <location>
        <begin position="80"/>
        <end position="99"/>
    </location>
</feature>
<evidence type="ECO:0000256" key="1">
    <source>
        <dbReference type="ARBA" id="ARBA00009558"/>
    </source>
</evidence>
<dbReference type="GO" id="GO:0106274">
    <property type="term" value="F:NAD+-protein-arginine ADP-ribosyltransferase activity"/>
    <property type="evidence" value="ECO:0007669"/>
    <property type="project" value="UniProtKB-EC"/>
</dbReference>
<evidence type="ECO:0000256" key="5">
    <source>
        <dbReference type="ARBA" id="ARBA00047597"/>
    </source>
</evidence>
<accession>A0A815N2D5</accession>
<dbReference type="GO" id="GO:0043130">
    <property type="term" value="F:ubiquitin binding"/>
    <property type="evidence" value="ECO:0007669"/>
    <property type="project" value="TreeGrafter"/>
</dbReference>
<dbReference type="Pfam" id="PF01129">
    <property type="entry name" value="ART"/>
    <property type="match status" value="1"/>
</dbReference>
<evidence type="ECO:0000256" key="6">
    <source>
        <dbReference type="RuleBase" id="RU361228"/>
    </source>
</evidence>
<dbReference type="PANTHER" id="PTHR23306:SF3">
    <property type="entry name" value="TUMOR SUPPRESSOR PROTEIN 101"/>
    <property type="match status" value="1"/>
</dbReference>
<evidence type="ECO:0000256" key="4">
    <source>
        <dbReference type="ARBA" id="ARBA00022695"/>
    </source>
</evidence>
<dbReference type="EC" id="2.4.2.31" evidence="6"/>
<dbReference type="Gene3D" id="3.10.110.10">
    <property type="entry name" value="Ubiquitin Conjugating Enzyme"/>
    <property type="match status" value="1"/>
</dbReference>
<dbReference type="CDD" id="cd11685">
    <property type="entry name" value="UEV_TSG101-like"/>
    <property type="match status" value="1"/>
</dbReference>
<comment type="caution">
    <text evidence="9">The sequence shown here is derived from an EMBL/GenBank/DDBJ whole genome shotgun (WGS) entry which is preliminary data.</text>
</comment>
<dbReference type="Proteomes" id="UP000663864">
    <property type="component" value="Unassembled WGS sequence"/>
</dbReference>
<proteinExistence type="inferred from homology"/>
<protein>
    <recommendedName>
        <fullName evidence="6">NAD(P)(+)--arginine ADP-ribosyltransferase</fullName>
        <ecNumber evidence="6">2.4.2.31</ecNumber>
    </recommendedName>
    <alternativeName>
        <fullName evidence="6">Mono(ADP-ribosyl)transferase</fullName>
    </alternativeName>
</protein>
<keyword evidence="3 6" id="KW-0808">Transferase</keyword>
<dbReference type="PROSITE" id="PS51996">
    <property type="entry name" value="TR_MART"/>
    <property type="match status" value="1"/>
</dbReference>
<evidence type="ECO:0000259" key="8">
    <source>
        <dbReference type="PROSITE" id="PS51322"/>
    </source>
</evidence>
<keyword evidence="6" id="KW-0521">NADP</keyword>
<dbReference type="PANTHER" id="PTHR23306">
    <property type="entry name" value="TUMOR SUSCEPTIBILITY GENE 101 PROTEIN-RELATED"/>
    <property type="match status" value="1"/>
</dbReference>
<dbReference type="GO" id="GO:0008333">
    <property type="term" value="P:endosome to lysosome transport"/>
    <property type="evidence" value="ECO:0007669"/>
    <property type="project" value="TreeGrafter"/>
</dbReference>
<feature type="non-terminal residue" evidence="9">
    <location>
        <position position="1"/>
    </location>
</feature>
<dbReference type="Gene3D" id="3.90.176.10">
    <property type="entry name" value="Toxin ADP-ribosyltransferase, Chain A, domain 1"/>
    <property type="match status" value="1"/>
</dbReference>
<dbReference type="InterPro" id="IPR052070">
    <property type="entry name" value="ESCRT-I_UEV_domain"/>
</dbReference>
<dbReference type="Pfam" id="PF05743">
    <property type="entry name" value="UEV"/>
    <property type="match status" value="1"/>
</dbReference>
<evidence type="ECO:0000256" key="3">
    <source>
        <dbReference type="ARBA" id="ARBA00022679"/>
    </source>
</evidence>
<gene>
    <name evidence="9" type="ORF">ZHD862_LOCUS34379</name>
</gene>
<sequence length="339" mass="38117">DHPNVPPLAYVRPTPDMYISTTSKDVQPDGAIIIPYLLNWHHPNSNLADLLKTTSNAFSQSPPVYSTSDMTNRTTLYSATASSKPTPIGMGQKSSKISKSIDGQNHANRFSDMTSEPRRMLLPIQGFEKMSLVSLEEAINPLRSIIPDVEQMAWIAKQNCNHPKDGLTIDESASIMLYTLEWEPHEQSLYTKLNMALRASNREGLKSWFLYLRLIINALQKLPSTHCIAYRGIKADLSTQYSRGSMIVWWGFSSCSLSIETLQTERFLGKTGSRTLFSIECDSAKNIRSHSFYAEEDEVLLLPARQFEVMGCLDQGNGLHIIQLKETQPKFSLIKLDPS</sequence>
<dbReference type="InterPro" id="IPR008883">
    <property type="entry name" value="UEV_N"/>
</dbReference>
<dbReference type="SUPFAM" id="SSF56399">
    <property type="entry name" value="ADP-ribosylation"/>
    <property type="match status" value="1"/>
</dbReference>
<evidence type="ECO:0000256" key="7">
    <source>
        <dbReference type="SAM" id="MobiDB-lite"/>
    </source>
</evidence>
<name>A0A815N2D5_9BILA</name>
<dbReference type="EMBL" id="CAJNOT010004405">
    <property type="protein sequence ID" value="CAF1431041.1"/>
    <property type="molecule type" value="Genomic_DNA"/>
</dbReference>
<feature type="domain" description="UEV" evidence="8">
    <location>
        <begin position="1"/>
        <end position="68"/>
    </location>
</feature>
<dbReference type="GO" id="GO:0015031">
    <property type="term" value="P:protein transport"/>
    <property type="evidence" value="ECO:0007669"/>
    <property type="project" value="InterPro"/>
</dbReference>
<comment type="similarity">
    <text evidence="1 6">Belongs to the Arg-specific ADP-ribosyltransferase family.</text>
</comment>
<evidence type="ECO:0000313" key="9">
    <source>
        <dbReference type="EMBL" id="CAF1431041.1"/>
    </source>
</evidence>
<keyword evidence="4" id="KW-0548">Nucleotidyltransferase</keyword>
<comment type="catalytic activity">
    <reaction evidence="5 6">
        <text>L-arginyl-[protein] + NAD(+) = N(omega)-(ADP-D-ribosyl)-L-arginyl-[protein] + nicotinamide + H(+)</text>
        <dbReference type="Rhea" id="RHEA:19149"/>
        <dbReference type="Rhea" id="RHEA-COMP:10532"/>
        <dbReference type="Rhea" id="RHEA-COMP:15087"/>
        <dbReference type="ChEBI" id="CHEBI:15378"/>
        <dbReference type="ChEBI" id="CHEBI:17154"/>
        <dbReference type="ChEBI" id="CHEBI:29965"/>
        <dbReference type="ChEBI" id="CHEBI:57540"/>
        <dbReference type="ChEBI" id="CHEBI:142554"/>
        <dbReference type="EC" id="2.4.2.31"/>
    </reaction>
</comment>
<dbReference type="GO" id="GO:0000813">
    <property type="term" value="C:ESCRT I complex"/>
    <property type="evidence" value="ECO:0007669"/>
    <property type="project" value="TreeGrafter"/>
</dbReference>
<keyword evidence="2 6" id="KW-0328">Glycosyltransferase</keyword>
<evidence type="ECO:0000313" key="10">
    <source>
        <dbReference type="Proteomes" id="UP000663864"/>
    </source>
</evidence>
<dbReference type="AlphaFoldDB" id="A0A815N2D5"/>
<reference evidence="9" key="1">
    <citation type="submission" date="2021-02" db="EMBL/GenBank/DDBJ databases">
        <authorList>
            <person name="Nowell W R."/>
        </authorList>
    </citation>
    <scope>NUCLEOTIDE SEQUENCE</scope>
</reference>
<dbReference type="SUPFAM" id="SSF54495">
    <property type="entry name" value="UBC-like"/>
    <property type="match status" value="1"/>
</dbReference>
<evidence type="ECO:0000256" key="2">
    <source>
        <dbReference type="ARBA" id="ARBA00022676"/>
    </source>
</evidence>
<dbReference type="InterPro" id="IPR016135">
    <property type="entry name" value="UBQ-conjugating_enzyme/RWD"/>
</dbReference>
<dbReference type="GO" id="GO:0016779">
    <property type="term" value="F:nucleotidyltransferase activity"/>
    <property type="evidence" value="ECO:0007669"/>
    <property type="project" value="UniProtKB-KW"/>
</dbReference>
<keyword evidence="6" id="KW-0520">NAD</keyword>
<dbReference type="InterPro" id="IPR000768">
    <property type="entry name" value="ART"/>
</dbReference>
<organism evidence="9 10">
    <name type="scientific">Rotaria sordida</name>
    <dbReference type="NCBI Taxonomy" id="392033"/>
    <lineage>
        <taxon>Eukaryota</taxon>
        <taxon>Metazoa</taxon>
        <taxon>Spiralia</taxon>
        <taxon>Gnathifera</taxon>
        <taxon>Rotifera</taxon>
        <taxon>Eurotatoria</taxon>
        <taxon>Bdelloidea</taxon>
        <taxon>Philodinida</taxon>
        <taxon>Philodinidae</taxon>
        <taxon>Rotaria</taxon>
    </lineage>
</organism>